<evidence type="ECO:0000313" key="4">
    <source>
        <dbReference type="Proteomes" id="UP000222168"/>
    </source>
</evidence>
<reference evidence="3 4" key="1">
    <citation type="journal article" date="2017" name="Nat. Microbiol.">
        <title>Natural product diversity associated with the nematode symbionts Photorhabdus and Xenorhabdus.</title>
        <authorList>
            <person name="Tobias N.J."/>
            <person name="Wolff H."/>
            <person name="Djahanschiri B."/>
            <person name="Grundmann F."/>
            <person name="Kronenwerth M."/>
            <person name="Shi Y.M."/>
            <person name="Simonyi S."/>
            <person name="Grun P."/>
            <person name="Shapiro-Ilan D."/>
            <person name="Pidot S.J."/>
            <person name="Stinear T.P."/>
            <person name="Ebersberger I."/>
            <person name="Bode H.B."/>
        </authorList>
    </citation>
    <scope>NUCLEOTIDE SEQUENCE [LARGE SCALE GENOMIC DNA]</scope>
    <source>
        <strain evidence="3 4">DSM 22670</strain>
    </source>
</reference>
<comment type="similarity">
    <text evidence="1">Belongs to the myoviridae tail sheath protein family.</text>
</comment>
<dbReference type="OrthoDB" id="6506768at2"/>
<dbReference type="Gene3D" id="3.40.50.11780">
    <property type="match status" value="1"/>
</dbReference>
<organism evidence="3 4">
    <name type="scientific">Xenorhabdus ishibashii</name>
    <dbReference type="NCBI Taxonomy" id="1034471"/>
    <lineage>
        <taxon>Bacteria</taxon>
        <taxon>Pseudomonadati</taxon>
        <taxon>Pseudomonadota</taxon>
        <taxon>Gammaproteobacteria</taxon>
        <taxon>Enterobacterales</taxon>
        <taxon>Morganellaceae</taxon>
        <taxon>Xenorhabdus</taxon>
    </lineage>
</organism>
<dbReference type="RefSeq" id="WP_099119058.1">
    <property type="nucleotide sequence ID" value="NZ_NJAK01000002.1"/>
</dbReference>
<evidence type="ECO:0000313" key="3">
    <source>
        <dbReference type="EMBL" id="PHM60361.1"/>
    </source>
</evidence>
<dbReference type="AlphaFoldDB" id="A0A2D0KAA0"/>
<dbReference type="EMBL" id="NJAK01000002">
    <property type="protein sequence ID" value="PHM60361.1"/>
    <property type="molecule type" value="Genomic_DNA"/>
</dbReference>
<keyword evidence="4" id="KW-1185">Reference proteome</keyword>
<gene>
    <name evidence="3" type="ORF">Xish_03508</name>
</gene>
<dbReference type="PANTHER" id="PTHR35861:SF1">
    <property type="entry name" value="PHAGE TAIL SHEATH PROTEIN"/>
    <property type="match status" value="1"/>
</dbReference>
<sequence>METIQPGIKITENVVSQRSNDVFMGIPIFIGYTQPPASGNIHDNIIIKLNDLTDFTQSFKPEGLMYYSIRHFFDNGGQQAYMLSLGNEKTQKDLQLIITELQQNWLKQAIAAENQITLLIVPDTAQFSQCSCANINASAWLQLWTAVLNLCKIRHGIMGLLDAPDNPRLAANCFKQLGEIPPNDRQWGAVYWPSLNTVYYENDSTDKTVVISPTAAVAAIIQRYDREKGAWVAPANVQLAKVINPTCSYAEAQQWIDINEEPLNLIRSFPGKGIRIWGCRTLYSQPDFNQPDFLLRYIQTRRQISYIETYITKLGQAFVFEPNNAITWMKFKGQTHNWLRQLWLKGGLRGTQQEHAFEVLLGIDESMTEADLRDGKMIMKIKLALLTPAEFIELNLTFDSEQYKAIKQGET</sequence>
<evidence type="ECO:0000259" key="2">
    <source>
        <dbReference type="Pfam" id="PF17482"/>
    </source>
</evidence>
<evidence type="ECO:0000256" key="1">
    <source>
        <dbReference type="ARBA" id="ARBA00008005"/>
    </source>
</evidence>
<feature type="domain" description="Tail sheath protein C-terminal" evidence="2">
    <location>
        <begin position="294"/>
        <end position="397"/>
    </location>
</feature>
<dbReference type="PANTHER" id="PTHR35861">
    <property type="match status" value="1"/>
</dbReference>
<proteinExistence type="inferred from homology"/>
<comment type="caution">
    <text evidence="3">The sequence shown here is derived from an EMBL/GenBank/DDBJ whole genome shotgun (WGS) entry which is preliminary data.</text>
</comment>
<name>A0A2D0KAA0_9GAMM</name>
<protein>
    <submittedName>
        <fullName evidence="3">Phage tail protein</fullName>
    </submittedName>
</protein>
<accession>A0A2D0KAA0</accession>
<dbReference type="Proteomes" id="UP000222168">
    <property type="component" value="Unassembled WGS sequence"/>
</dbReference>
<dbReference type="InterPro" id="IPR052042">
    <property type="entry name" value="Tail_sheath_structural"/>
</dbReference>
<dbReference type="InterPro" id="IPR020287">
    <property type="entry name" value="Tail_sheath_C"/>
</dbReference>
<dbReference type="Pfam" id="PF17482">
    <property type="entry name" value="Phage_sheath_1C"/>
    <property type="match status" value="1"/>
</dbReference>